<name>A0ABW4V3R0_9MICO</name>
<dbReference type="CDD" id="cd00090">
    <property type="entry name" value="HTH_ARSR"/>
    <property type="match status" value="1"/>
</dbReference>
<dbReference type="InterPro" id="IPR051081">
    <property type="entry name" value="HTH_MetalResp_TranReg"/>
</dbReference>
<dbReference type="EMBL" id="JBHUHF010000001">
    <property type="protein sequence ID" value="MFD2024693.1"/>
    <property type="molecule type" value="Genomic_DNA"/>
</dbReference>
<keyword evidence="6" id="KW-1185">Reference proteome</keyword>
<protein>
    <submittedName>
        <fullName evidence="5">ArsR/SmtB family transcription factor</fullName>
    </submittedName>
</protein>
<dbReference type="InterPro" id="IPR036388">
    <property type="entry name" value="WH-like_DNA-bd_sf"/>
</dbReference>
<gene>
    <name evidence="5" type="ORF">ACFSL2_04140</name>
</gene>
<organism evidence="5 6">
    <name type="scientific">Promicromonospora aerolata</name>
    <dbReference type="NCBI Taxonomy" id="195749"/>
    <lineage>
        <taxon>Bacteria</taxon>
        <taxon>Bacillati</taxon>
        <taxon>Actinomycetota</taxon>
        <taxon>Actinomycetes</taxon>
        <taxon>Micrococcales</taxon>
        <taxon>Promicromonosporaceae</taxon>
        <taxon>Promicromonospora</taxon>
    </lineage>
</organism>
<dbReference type="PANTHER" id="PTHR33154">
    <property type="entry name" value="TRANSCRIPTIONAL REGULATOR, ARSR FAMILY"/>
    <property type="match status" value="1"/>
</dbReference>
<evidence type="ECO:0000256" key="1">
    <source>
        <dbReference type="ARBA" id="ARBA00023015"/>
    </source>
</evidence>
<evidence type="ECO:0000256" key="2">
    <source>
        <dbReference type="ARBA" id="ARBA00023125"/>
    </source>
</evidence>
<evidence type="ECO:0000259" key="4">
    <source>
        <dbReference type="PROSITE" id="PS50987"/>
    </source>
</evidence>
<dbReference type="SUPFAM" id="SSF46785">
    <property type="entry name" value="Winged helix' DNA-binding domain"/>
    <property type="match status" value="1"/>
</dbReference>
<keyword evidence="2" id="KW-0238">DNA-binding</keyword>
<dbReference type="Gene3D" id="1.10.10.10">
    <property type="entry name" value="Winged helix-like DNA-binding domain superfamily/Winged helix DNA-binding domain"/>
    <property type="match status" value="1"/>
</dbReference>
<sequence length="130" mass="13224">MVRPAGATAAAGGSPVAAFAALADETRWAVLTTLAEAGPADPGTAGTGTTGLTASALADRLPVTRQAIAKHLAVLEAAGLVESRLVGRERRYRALGAELTALGRRLERIGDAWEARLGRIARIAEGLDGG</sequence>
<evidence type="ECO:0000313" key="5">
    <source>
        <dbReference type="EMBL" id="MFD2024693.1"/>
    </source>
</evidence>
<dbReference type="Proteomes" id="UP001597338">
    <property type="component" value="Unassembled WGS sequence"/>
</dbReference>
<feature type="domain" description="HTH arsR-type" evidence="4">
    <location>
        <begin position="7"/>
        <end position="114"/>
    </location>
</feature>
<reference evidence="6" key="1">
    <citation type="journal article" date="2019" name="Int. J. Syst. Evol. Microbiol.">
        <title>The Global Catalogue of Microorganisms (GCM) 10K type strain sequencing project: providing services to taxonomists for standard genome sequencing and annotation.</title>
        <authorList>
            <consortium name="The Broad Institute Genomics Platform"/>
            <consortium name="The Broad Institute Genome Sequencing Center for Infectious Disease"/>
            <person name="Wu L."/>
            <person name="Ma J."/>
        </authorList>
    </citation>
    <scope>NUCLEOTIDE SEQUENCE [LARGE SCALE GENOMIC DNA]</scope>
    <source>
        <strain evidence="6">CCM 7043</strain>
    </source>
</reference>
<dbReference type="PANTHER" id="PTHR33154:SF33">
    <property type="entry name" value="TRANSCRIPTIONAL REPRESSOR SDPR"/>
    <property type="match status" value="1"/>
</dbReference>
<dbReference type="InterPro" id="IPR011991">
    <property type="entry name" value="ArsR-like_HTH"/>
</dbReference>
<dbReference type="InterPro" id="IPR001845">
    <property type="entry name" value="HTH_ArsR_DNA-bd_dom"/>
</dbReference>
<dbReference type="SMART" id="SM00418">
    <property type="entry name" value="HTH_ARSR"/>
    <property type="match status" value="1"/>
</dbReference>
<comment type="caution">
    <text evidence="5">The sequence shown here is derived from an EMBL/GenBank/DDBJ whole genome shotgun (WGS) entry which is preliminary data.</text>
</comment>
<dbReference type="PROSITE" id="PS50987">
    <property type="entry name" value="HTH_ARSR_2"/>
    <property type="match status" value="1"/>
</dbReference>
<evidence type="ECO:0000256" key="3">
    <source>
        <dbReference type="ARBA" id="ARBA00023163"/>
    </source>
</evidence>
<dbReference type="InterPro" id="IPR036390">
    <property type="entry name" value="WH_DNA-bd_sf"/>
</dbReference>
<keyword evidence="1" id="KW-0805">Transcription regulation</keyword>
<proteinExistence type="predicted"/>
<evidence type="ECO:0000313" key="6">
    <source>
        <dbReference type="Proteomes" id="UP001597338"/>
    </source>
</evidence>
<accession>A0ABW4V3R0</accession>
<dbReference type="Pfam" id="PF12840">
    <property type="entry name" value="HTH_20"/>
    <property type="match status" value="1"/>
</dbReference>
<dbReference type="RefSeq" id="WP_377196626.1">
    <property type="nucleotide sequence ID" value="NZ_JBHUHF010000001.1"/>
</dbReference>
<keyword evidence="3" id="KW-0804">Transcription</keyword>